<dbReference type="Pfam" id="PF12833">
    <property type="entry name" value="HTH_18"/>
    <property type="match status" value="1"/>
</dbReference>
<gene>
    <name evidence="9" type="ORF">RVR_3979</name>
</gene>
<evidence type="ECO:0000256" key="5">
    <source>
        <dbReference type="ARBA" id="ARBA00074140"/>
    </source>
</evidence>
<dbReference type="Proteomes" id="UP000595703">
    <property type="component" value="Chromosome"/>
</dbReference>
<dbReference type="SMART" id="SM00342">
    <property type="entry name" value="HTH_ARAC"/>
    <property type="match status" value="1"/>
</dbReference>
<dbReference type="PRINTS" id="PR00032">
    <property type="entry name" value="HTHARAC"/>
</dbReference>
<proteinExistence type="predicted"/>
<dbReference type="PANTHER" id="PTHR11019:SF199">
    <property type="entry name" value="HTH-TYPE TRANSCRIPTIONAL REGULATOR NIMR"/>
    <property type="match status" value="1"/>
</dbReference>
<feature type="compositionally biased region" description="Polar residues" evidence="7">
    <location>
        <begin position="1"/>
        <end position="10"/>
    </location>
</feature>
<sequence>MPTTRQSASRSPERPARHPRDPGPHPAGGPAPRPLDGPTRQELVHRERIDWHHHAVDQLVHPSSGVLRVSTPLGAWVVPPYRAVWIPAGVPHAHEAHGRTDMRTLSFPPGNGPFGDDRPTVVAVPPLLRELVVALTDAPDAAHPPYTAAQRADLERVALVQLRRVEALPLYLPASDDDRLRAVAALLRADPADDRTLAELGAAVGAGERTLSRLFRAELGMTFPQWRTQLRLHHSLTLLAAGHSVTSVATACGYANASAFIEAFRLAFGVTPGKGRTRPPGLPGPPR</sequence>
<reference evidence="9 10" key="1">
    <citation type="journal article" date="2010" name="J. Bacteriol.">
        <title>Biochemical characterization of a novel indole prenyltransferase from Streptomyces sp. SN-593.</title>
        <authorList>
            <person name="Takahashi S."/>
            <person name="Takagi H."/>
            <person name="Toyoda A."/>
            <person name="Uramoto M."/>
            <person name="Nogawa T."/>
            <person name="Ueki M."/>
            <person name="Sakaki Y."/>
            <person name="Osada H."/>
        </authorList>
    </citation>
    <scope>NUCLEOTIDE SEQUENCE [LARGE SCALE GENOMIC DNA]</scope>
    <source>
        <strain evidence="9 10">SN-593</strain>
    </source>
</reference>
<dbReference type="CDD" id="cd06124">
    <property type="entry name" value="cupin_NimR-like_N"/>
    <property type="match status" value="1"/>
</dbReference>
<name>A0A7U3USL1_9ACTN</name>
<dbReference type="SUPFAM" id="SSF46689">
    <property type="entry name" value="Homeodomain-like"/>
    <property type="match status" value="1"/>
</dbReference>
<evidence type="ECO:0000256" key="4">
    <source>
        <dbReference type="ARBA" id="ARBA00023163"/>
    </source>
</evidence>
<dbReference type="InterPro" id="IPR014710">
    <property type="entry name" value="RmlC-like_jellyroll"/>
</dbReference>
<feature type="compositionally biased region" description="Basic and acidic residues" evidence="7">
    <location>
        <begin position="11"/>
        <end position="23"/>
    </location>
</feature>
<keyword evidence="3" id="KW-0238">DNA-binding</keyword>
<keyword evidence="2" id="KW-0805">Transcription regulation</keyword>
<dbReference type="PANTHER" id="PTHR11019">
    <property type="entry name" value="HTH-TYPE TRANSCRIPTIONAL REGULATOR NIMR"/>
    <property type="match status" value="1"/>
</dbReference>
<evidence type="ECO:0000259" key="8">
    <source>
        <dbReference type="PROSITE" id="PS01124"/>
    </source>
</evidence>
<dbReference type="SUPFAM" id="SSF51182">
    <property type="entry name" value="RmlC-like cupins"/>
    <property type="match status" value="1"/>
</dbReference>
<dbReference type="PROSITE" id="PS00041">
    <property type="entry name" value="HTH_ARAC_FAMILY_1"/>
    <property type="match status" value="1"/>
</dbReference>
<dbReference type="RefSeq" id="WP_202234191.1">
    <property type="nucleotide sequence ID" value="NZ_AP018365.1"/>
</dbReference>
<evidence type="ECO:0000256" key="7">
    <source>
        <dbReference type="SAM" id="MobiDB-lite"/>
    </source>
</evidence>
<evidence type="ECO:0000256" key="3">
    <source>
        <dbReference type="ARBA" id="ARBA00023125"/>
    </source>
</evidence>
<keyword evidence="1" id="KW-0678">Repressor</keyword>
<evidence type="ECO:0000256" key="6">
    <source>
        <dbReference type="ARBA" id="ARBA00079449"/>
    </source>
</evidence>
<reference evidence="9 10" key="2">
    <citation type="journal article" date="2011" name="J. Antibiot.">
        <title>Furaquinocins I and J: novel polyketide isoprenoid hybrid compounds from Streptomyces reveromyceticus SN-593.</title>
        <authorList>
            <person name="Panthee S."/>
            <person name="Takahashi S."/>
            <person name="Takagi H."/>
            <person name="Nogawa T."/>
            <person name="Oowada E."/>
            <person name="Uramoto M."/>
            <person name="Osada H."/>
        </authorList>
    </citation>
    <scope>NUCLEOTIDE SEQUENCE [LARGE SCALE GENOMIC DNA]</scope>
    <source>
        <strain evidence="9 10">SN-593</strain>
    </source>
</reference>
<evidence type="ECO:0000256" key="1">
    <source>
        <dbReference type="ARBA" id="ARBA00022491"/>
    </source>
</evidence>
<feature type="region of interest" description="Disordered" evidence="7">
    <location>
        <begin position="1"/>
        <end position="38"/>
    </location>
</feature>
<dbReference type="Gene3D" id="2.60.120.10">
    <property type="entry name" value="Jelly Rolls"/>
    <property type="match status" value="1"/>
</dbReference>
<dbReference type="InterPro" id="IPR009057">
    <property type="entry name" value="Homeodomain-like_sf"/>
</dbReference>
<evidence type="ECO:0000313" key="9">
    <source>
        <dbReference type="EMBL" id="BBA97976.1"/>
    </source>
</evidence>
<dbReference type="AlphaFoldDB" id="A0A7U3USL1"/>
<dbReference type="InterPro" id="IPR018062">
    <property type="entry name" value="HTH_AraC-typ_CS"/>
</dbReference>
<dbReference type="FunFam" id="1.10.10.60:FF:000132">
    <property type="entry name" value="AraC family transcriptional regulator"/>
    <property type="match status" value="1"/>
</dbReference>
<keyword evidence="10" id="KW-1185">Reference proteome</keyword>
<accession>A0A7U3USL1</accession>
<dbReference type="InterPro" id="IPR018060">
    <property type="entry name" value="HTH_AraC"/>
</dbReference>
<dbReference type="EMBL" id="AP018365">
    <property type="protein sequence ID" value="BBA97976.1"/>
    <property type="molecule type" value="Genomic_DNA"/>
</dbReference>
<dbReference type="Gene3D" id="1.10.10.60">
    <property type="entry name" value="Homeodomain-like"/>
    <property type="match status" value="1"/>
</dbReference>
<evidence type="ECO:0000313" key="10">
    <source>
        <dbReference type="Proteomes" id="UP000595703"/>
    </source>
</evidence>
<dbReference type="InterPro" id="IPR011051">
    <property type="entry name" value="RmlC_Cupin_sf"/>
</dbReference>
<protein>
    <recommendedName>
        <fullName evidence="5">HTH-type transcriptional regulator RipA</fullName>
    </recommendedName>
    <alternativeName>
        <fullName evidence="6">Repressor of iron proteins A</fullName>
    </alternativeName>
</protein>
<dbReference type="GO" id="GO:0003700">
    <property type="term" value="F:DNA-binding transcription factor activity"/>
    <property type="evidence" value="ECO:0007669"/>
    <property type="project" value="InterPro"/>
</dbReference>
<organism evidence="9 10">
    <name type="scientific">Actinacidiphila reveromycinica</name>
    <dbReference type="NCBI Taxonomy" id="659352"/>
    <lineage>
        <taxon>Bacteria</taxon>
        <taxon>Bacillati</taxon>
        <taxon>Actinomycetota</taxon>
        <taxon>Actinomycetes</taxon>
        <taxon>Kitasatosporales</taxon>
        <taxon>Streptomycetaceae</taxon>
        <taxon>Actinacidiphila</taxon>
    </lineage>
</organism>
<feature type="domain" description="HTH araC/xylS-type" evidence="8">
    <location>
        <begin position="181"/>
        <end position="278"/>
    </location>
</feature>
<feature type="compositionally biased region" description="Pro residues" evidence="7">
    <location>
        <begin position="24"/>
        <end position="35"/>
    </location>
</feature>
<dbReference type="InterPro" id="IPR020449">
    <property type="entry name" value="Tscrpt_reg_AraC-type_HTH"/>
</dbReference>
<evidence type="ECO:0000256" key="2">
    <source>
        <dbReference type="ARBA" id="ARBA00023015"/>
    </source>
</evidence>
<reference evidence="9 10" key="4">
    <citation type="journal article" date="2020" name="Sci. Rep.">
        <title>beta-carboline chemical signals induce reveromycin production through a LuxR family regulator in Streptomyces sp. SN-593.</title>
        <authorList>
            <person name="Panthee S."/>
            <person name="Kito N."/>
            <person name="Hayashi T."/>
            <person name="Shimizu T."/>
            <person name="Ishikawa J."/>
            <person name="Hamamoto H."/>
            <person name="Osada H."/>
            <person name="Takahashi S."/>
        </authorList>
    </citation>
    <scope>NUCLEOTIDE SEQUENCE [LARGE SCALE GENOMIC DNA]</scope>
    <source>
        <strain evidence="9 10">SN-593</strain>
    </source>
</reference>
<dbReference type="GO" id="GO:0043565">
    <property type="term" value="F:sequence-specific DNA binding"/>
    <property type="evidence" value="ECO:0007669"/>
    <property type="project" value="InterPro"/>
</dbReference>
<dbReference type="PROSITE" id="PS01124">
    <property type="entry name" value="HTH_ARAC_FAMILY_2"/>
    <property type="match status" value="1"/>
</dbReference>
<dbReference type="KEGG" id="arev:RVR_3979"/>
<reference evidence="9 10" key="3">
    <citation type="journal article" date="2011" name="Nat. Chem. Biol.">
        <title>Reveromycin A biosynthesis uses RevG and RevJ for stereospecific spiroacetal formation.</title>
        <authorList>
            <person name="Takahashi S."/>
            <person name="Toyoda A."/>
            <person name="Sekiyama Y."/>
            <person name="Takagi H."/>
            <person name="Nogawa T."/>
            <person name="Uramoto M."/>
            <person name="Suzuki R."/>
            <person name="Koshino H."/>
            <person name="Kumano T."/>
            <person name="Panthee S."/>
            <person name="Dairi T."/>
            <person name="Ishikawa J."/>
            <person name="Ikeda H."/>
            <person name="Sakaki Y."/>
            <person name="Osada H."/>
        </authorList>
    </citation>
    <scope>NUCLEOTIDE SEQUENCE [LARGE SCALE GENOMIC DNA]</scope>
    <source>
        <strain evidence="9 10">SN-593</strain>
    </source>
</reference>
<keyword evidence="4" id="KW-0804">Transcription</keyword>